<comment type="caution">
    <text evidence="1">The sequence shown here is derived from an EMBL/GenBank/DDBJ whole genome shotgun (WGS) entry which is preliminary data.</text>
</comment>
<reference evidence="1 2" key="1">
    <citation type="submission" date="2018-11" db="EMBL/GenBank/DDBJ databases">
        <title>Draft genome of Simplicispira Flexivirga sp. BO-16.</title>
        <authorList>
            <person name="Im W.T."/>
        </authorList>
    </citation>
    <scope>NUCLEOTIDE SEQUENCE [LARGE SCALE GENOMIC DNA]</scope>
    <source>
        <strain evidence="1 2">BO-16</strain>
    </source>
</reference>
<gene>
    <name evidence="1" type="ORF">EFY87_03220</name>
</gene>
<sequence>MAAVERACRGRPRQLTETERQNFLADTGAATRKARLIREAGRVTLTVQREEPPCQYVIVEGSIVDAVTPTPRQVREKIAIRYLGPEAGRSFTDAMNGADSVLFTIRPGRWITQDFSE</sequence>
<dbReference type="Proteomes" id="UP000271678">
    <property type="component" value="Unassembled WGS sequence"/>
</dbReference>
<dbReference type="Gene3D" id="2.30.110.10">
    <property type="entry name" value="Electron Transport, Fmn-binding Protein, Chain A"/>
    <property type="match status" value="1"/>
</dbReference>
<name>A0A3M9MGN9_9MICO</name>
<proteinExistence type="predicted"/>
<accession>A0A3M9MGN9</accession>
<organism evidence="1 2">
    <name type="scientific">Flexivirga caeni</name>
    <dbReference type="NCBI Taxonomy" id="2294115"/>
    <lineage>
        <taxon>Bacteria</taxon>
        <taxon>Bacillati</taxon>
        <taxon>Actinomycetota</taxon>
        <taxon>Actinomycetes</taxon>
        <taxon>Micrococcales</taxon>
        <taxon>Dermacoccaceae</taxon>
        <taxon>Flexivirga</taxon>
    </lineage>
</organism>
<dbReference type="AlphaFoldDB" id="A0A3M9MGN9"/>
<evidence type="ECO:0000313" key="2">
    <source>
        <dbReference type="Proteomes" id="UP000271678"/>
    </source>
</evidence>
<dbReference type="OrthoDB" id="7062584at2"/>
<keyword evidence="2" id="KW-1185">Reference proteome</keyword>
<dbReference type="SUPFAM" id="SSF50475">
    <property type="entry name" value="FMN-binding split barrel"/>
    <property type="match status" value="1"/>
</dbReference>
<dbReference type="EMBL" id="RJJQ01000002">
    <property type="protein sequence ID" value="RNI24722.1"/>
    <property type="molecule type" value="Genomic_DNA"/>
</dbReference>
<protein>
    <submittedName>
        <fullName evidence="1">Pyridoxamine 5-phosphate oxidase</fullName>
    </submittedName>
</protein>
<dbReference type="InterPro" id="IPR012349">
    <property type="entry name" value="Split_barrel_FMN-bd"/>
</dbReference>
<evidence type="ECO:0000313" key="1">
    <source>
        <dbReference type="EMBL" id="RNI24722.1"/>
    </source>
</evidence>